<gene>
    <name evidence="4" type="ordered locus">Snas_6464</name>
</gene>
<reference evidence="4 5" key="1">
    <citation type="journal article" date="2009" name="Stand. Genomic Sci.">
        <title>Complete genome sequence of Stackebrandtia nassauensis type strain (LLR-40K-21).</title>
        <authorList>
            <person name="Munk C."/>
            <person name="Lapidus A."/>
            <person name="Copeland A."/>
            <person name="Jando M."/>
            <person name="Mayilraj S."/>
            <person name="Glavina Del Rio T."/>
            <person name="Nolan M."/>
            <person name="Chen F."/>
            <person name="Lucas S."/>
            <person name="Tice H."/>
            <person name="Cheng J.F."/>
            <person name="Han C."/>
            <person name="Detter J.C."/>
            <person name="Bruce D."/>
            <person name="Goodwin L."/>
            <person name="Chain P."/>
            <person name="Pitluck S."/>
            <person name="Goker M."/>
            <person name="Ovchinikova G."/>
            <person name="Pati A."/>
            <person name="Ivanova N."/>
            <person name="Mavromatis K."/>
            <person name="Chen A."/>
            <person name="Palaniappan K."/>
            <person name="Land M."/>
            <person name="Hauser L."/>
            <person name="Chang Y.J."/>
            <person name="Jeffries C.D."/>
            <person name="Bristow J."/>
            <person name="Eisen J.A."/>
            <person name="Markowitz V."/>
            <person name="Hugenholtz P."/>
            <person name="Kyrpides N.C."/>
            <person name="Klenk H.P."/>
        </authorList>
    </citation>
    <scope>NUCLEOTIDE SEQUENCE [LARGE SCALE GENOMIC DNA]</scope>
    <source>
        <strain evidence="5">DSM 44728 / CIP 108903 / NRRL B-16338 / NBRC 102104 / LLR-40K-21</strain>
    </source>
</reference>
<evidence type="ECO:0000313" key="5">
    <source>
        <dbReference type="Proteomes" id="UP000000844"/>
    </source>
</evidence>
<dbReference type="HOGENOM" id="CLU_090336_5_1_11"/>
<dbReference type="KEGG" id="sna:Snas_6464"/>
<dbReference type="OrthoDB" id="3473090at2"/>
<evidence type="ECO:0000313" key="4">
    <source>
        <dbReference type="EMBL" id="ADD46079.1"/>
    </source>
</evidence>
<dbReference type="GO" id="GO:0005524">
    <property type="term" value="F:ATP binding"/>
    <property type="evidence" value="ECO:0007669"/>
    <property type="project" value="UniProtKB-KW"/>
</dbReference>
<evidence type="ECO:0000256" key="1">
    <source>
        <dbReference type="ARBA" id="ARBA00022527"/>
    </source>
</evidence>
<keyword evidence="1" id="KW-0723">Serine/threonine-protein kinase</keyword>
<feature type="domain" description="Histidine kinase/HSP90-like ATPase" evidence="3">
    <location>
        <begin position="18"/>
        <end position="130"/>
    </location>
</feature>
<dbReference type="InterPro" id="IPR036890">
    <property type="entry name" value="HATPase_C_sf"/>
</dbReference>
<evidence type="ECO:0000259" key="3">
    <source>
        <dbReference type="Pfam" id="PF13581"/>
    </source>
</evidence>
<proteinExistence type="predicted"/>
<organism evidence="4 5">
    <name type="scientific">Stackebrandtia nassauensis (strain DSM 44728 / CIP 108903 / NRRL B-16338 / NBRC 102104 / LLR-40K-21)</name>
    <dbReference type="NCBI Taxonomy" id="446470"/>
    <lineage>
        <taxon>Bacteria</taxon>
        <taxon>Bacillati</taxon>
        <taxon>Actinomycetota</taxon>
        <taxon>Actinomycetes</taxon>
        <taxon>Glycomycetales</taxon>
        <taxon>Glycomycetaceae</taxon>
        <taxon>Stackebrandtia</taxon>
    </lineage>
</organism>
<dbReference type="InterPro" id="IPR050267">
    <property type="entry name" value="Anti-sigma-factor_SerPK"/>
</dbReference>
<dbReference type="GO" id="GO:0004674">
    <property type="term" value="F:protein serine/threonine kinase activity"/>
    <property type="evidence" value="ECO:0007669"/>
    <property type="project" value="UniProtKB-KW"/>
</dbReference>
<keyword evidence="4" id="KW-0547">Nucleotide-binding</keyword>
<dbReference type="PANTHER" id="PTHR35526">
    <property type="entry name" value="ANTI-SIGMA-F FACTOR RSBW-RELATED"/>
    <property type="match status" value="1"/>
</dbReference>
<keyword evidence="1" id="KW-0808">Transferase</keyword>
<dbReference type="PANTHER" id="PTHR35526:SF3">
    <property type="entry name" value="ANTI-SIGMA-F FACTOR RSBW"/>
    <property type="match status" value="1"/>
</dbReference>
<dbReference type="Pfam" id="PF13581">
    <property type="entry name" value="HATPase_c_2"/>
    <property type="match status" value="1"/>
</dbReference>
<dbReference type="CDD" id="cd16936">
    <property type="entry name" value="HATPase_RsbW-like"/>
    <property type="match status" value="1"/>
</dbReference>
<name>D3Q5L9_STANL</name>
<dbReference type="InterPro" id="IPR003594">
    <property type="entry name" value="HATPase_dom"/>
</dbReference>
<keyword evidence="4" id="KW-0067">ATP-binding</keyword>
<dbReference type="Gene3D" id="3.30.565.10">
    <property type="entry name" value="Histidine kinase-like ATPase, C-terminal domain"/>
    <property type="match status" value="1"/>
</dbReference>
<dbReference type="STRING" id="446470.Snas_6464"/>
<evidence type="ECO:0000256" key="2">
    <source>
        <dbReference type="SAM" id="MobiDB-lite"/>
    </source>
</evidence>
<feature type="region of interest" description="Disordered" evidence="2">
    <location>
        <begin position="135"/>
        <end position="164"/>
    </location>
</feature>
<dbReference type="Proteomes" id="UP000000844">
    <property type="component" value="Chromosome"/>
</dbReference>
<dbReference type="eggNOG" id="COG2172">
    <property type="taxonomic scope" value="Bacteria"/>
</dbReference>
<dbReference type="SUPFAM" id="SSF55874">
    <property type="entry name" value="ATPase domain of HSP90 chaperone/DNA topoisomerase II/histidine kinase"/>
    <property type="match status" value="1"/>
</dbReference>
<accession>D3Q5L9</accession>
<dbReference type="AlphaFoldDB" id="D3Q5L9"/>
<protein>
    <submittedName>
        <fullName evidence="4">ATP-binding region ATPase domain protein</fullName>
    </submittedName>
</protein>
<sequence length="164" mass="17443">MHTMVNTPASWQARVPHHARSAAAVRRWLAGLAGDLHSQHLADLHAVATELICNAVRHATPLPDGDLSVHFQMNGGTIEFAVTDGGASTRPFVRALNTSASDGRGLLIVTALAEQWGVRDESGGRTVWARLTGTDVPPLDEVDTEPLGAPANNRAKTDTTKLSQ</sequence>
<dbReference type="EMBL" id="CP001778">
    <property type="protein sequence ID" value="ADD46079.1"/>
    <property type="molecule type" value="Genomic_DNA"/>
</dbReference>
<keyword evidence="1" id="KW-0418">Kinase</keyword>
<keyword evidence="5" id="KW-1185">Reference proteome</keyword>
<feature type="compositionally biased region" description="Basic and acidic residues" evidence="2">
    <location>
        <begin position="155"/>
        <end position="164"/>
    </location>
</feature>